<dbReference type="InterPro" id="IPR007627">
    <property type="entry name" value="RNA_pol_sigma70_r2"/>
</dbReference>
<dbReference type="OrthoDB" id="9780326at2"/>
<organism evidence="7 8">
    <name type="scientific">Flavobacterium johnsoniae</name>
    <name type="common">Cytophaga johnsonae</name>
    <dbReference type="NCBI Taxonomy" id="986"/>
    <lineage>
        <taxon>Bacteria</taxon>
        <taxon>Pseudomonadati</taxon>
        <taxon>Bacteroidota</taxon>
        <taxon>Flavobacteriia</taxon>
        <taxon>Flavobacteriales</taxon>
        <taxon>Flavobacteriaceae</taxon>
        <taxon>Flavobacterium</taxon>
    </lineage>
</organism>
<dbReference type="InterPro" id="IPR013325">
    <property type="entry name" value="RNA_pol_sigma_r2"/>
</dbReference>
<protein>
    <submittedName>
        <fullName evidence="7">RNA polymerase subunit sigma-70</fullName>
    </submittedName>
</protein>
<dbReference type="Gene3D" id="1.10.10.10">
    <property type="entry name" value="Winged helix-like DNA-binding domain superfamily/Winged helix DNA-binding domain"/>
    <property type="match status" value="1"/>
</dbReference>
<dbReference type="GO" id="GO:0016987">
    <property type="term" value="F:sigma factor activity"/>
    <property type="evidence" value="ECO:0007669"/>
    <property type="project" value="UniProtKB-KW"/>
</dbReference>
<dbReference type="NCBIfam" id="TIGR02937">
    <property type="entry name" value="sigma70-ECF"/>
    <property type="match status" value="1"/>
</dbReference>
<keyword evidence="8" id="KW-1185">Reference proteome</keyword>
<accession>A0A1J7BUM3</accession>
<evidence type="ECO:0000256" key="4">
    <source>
        <dbReference type="ARBA" id="ARBA00023163"/>
    </source>
</evidence>
<dbReference type="Gene3D" id="1.10.1740.10">
    <property type="match status" value="1"/>
</dbReference>
<dbReference type="Pfam" id="PF08281">
    <property type="entry name" value="Sigma70_r4_2"/>
    <property type="match status" value="1"/>
</dbReference>
<evidence type="ECO:0000256" key="3">
    <source>
        <dbReference type="ARBA" id="ARBA00023082"/>
    </source>
</evidence>
<evidence type="ECO:0000313" key="7">
    <source>
        <dbReference type="EMBL" id="OIV42285.1"/>
    </source>
</evidence>
<dbReference type="Pfam" id="PF04542">
    <property type="entry name" value="Sigma70_r2"/>
    <property type="match status" value="1"/>
</dbReference>
<dbReference type="AlphaFoldDB" id="A0A1J7BUM3"/>
<dbReference type="InterPro" id="IPR013249">
    <property type="entry name" value="RNA_pol_sigma70_r4_t2"/>
</dbReference>
<gene>
    <name evidence="7" type="ORF">BKM63_05245</name>
</gene>
<proteinExistence type="inferred from homology"/>
<evidence type="ECO:0000256" key="1">
    <source>
        <dbReference type="ARBA" id="ARBA00010641"/>
    </source>
</evidence>
<dbReference type="InterPro" id="IPR014284">
    <property type="entry name" value="RNA_pol_sigma-70_dom"/>
</dbReference>
<evidence type="ECO:0000259" key="5">
    <source>
        <dbReference type="Pfam" id="PF04542"/>
    </source>
</evidence>
<comment type="similarity">
    <text evidence="1">Belongs to the sigma-70 factor family. ECF subfamily.</text>
</comment>
<name>A0A1J7BUM3_FLAJO</name>
<keyword evidence="3" id="KW-0731">Sigma factor</keyword>
<dbReference type="Proteomes" id="UP000182826">
    <property type="component" value="Unassembled WGS sequence"/>
</dbReference>
<dbReference type="InterPro" id="IPR039425">
    <property type="entry name" value="RNA_pol_sigma-70-like"/>
</dbReference>
<feature type="domain" description="RNA polymerase sigma factor 70 region 4 type 2" evidence="6">
    <location>
        <begin position="107"/>
        <end position="156"/>
    </location>
</feature>
<feature type="domain" description="RNA polymerase sigma-70 region 2" evidence="5">
    <location>
        <begin position="12"/>
        <end position="78"/>
    </location>
</feature>
<evidence type="ECO:0000313" key="8">
    <source>
        <dbReference type="Proteomes" id="UP000182826"/>
    </source>
</evidence>
<dbReference type="GO" id="GO:0003677">
    <property type="term" value="F:DNA binding"/>
    <property type="evidence" value="ECO:0007669"/>
    <property type="project" value="InterPro"/>
</dbReference>
<dbReference type="EMBL" id="MLFK01000005">
    <property type="protein sequence ID" value="OIV42285.1"/>
    <property type="molecule type" value="Genomic_DNA"/>
</dbReference>
<sequence>MKEREQEFLNRIESHKGILYKVSKMYMDTYDDQQDLFQEIICQLWKSYDSFRNESQFSTWMYRVAVNTAIVFLKKEKRKVDKYDIASDNIKEEEGDSQIKESQIEHFYKAVQKLEKIDKAIIFYQLEGFSHKEIGDNLGISEGNARVKLNRAKEKLKEIIKNQGYGF</sequence>
<reference evidence="7 8" key="1">
    <citation type="submission" date="2016-10" db="EMBL/GenBank/DDBJ databases">
        <title>Draft Genome Sequence of Rhizobacteria Flavobacterium johnsoniae CI04.</title>
        <authorList>
            <person name="Bravo J.I."/>
            <person name="Lozano G.L."/>
            <person name="Handelsman J."/>
        </authorList>
    </citation>
    <scope>NUCLEOTIDE SEQUENCE [LARGE SCALE GENOMIC DNA]</scope>
    <source>
        <strain evidence="7 8">CI04</strain>
    </source>
</reference>
<dbReference type="PANTHER" id="PTHR43133">
    <property type="entry name" value="RNA POLYMERASE ECF-TYPE SIGMA FACTO"/>
    <property type="match status" value="1"/>
</dbReference>
<keyword evidence="4" id="KW-0804">Transcription</keyword>
<evidence type="ECO:0000259" key="6">
    <source>
        <dbReference type="Pfam" id="PF08281"/>
    </source>
</evidence>
<dbReference type="SUPFAM" id="SSF88946">
    <property type="entry name" value="Sigma2 domain of RNA polymerase sigma factors"/>
    <property type="match status" value="1"/>
</dbReference>
<dbReference type="SUPFAM" id="SSF88659">
    <property type="entry name" value="Sigma3 and sigma4 domains of RNA polymerase sigma factors"/>
    <property type="match status" value="1"/>
</dbReference>
<keyword evidence="2" id="KW-0805">Transcription regulation</keyword>
<dbReference type="PANTHER" id="PTHR43133:SF45">
    <property type="entry name" value="RNA POLYMERASE ECF-TYPE SIGMA FACTOR"/>
    <property type="match status" value="1"/>
</dbReference>
<evidence type="ECO:0000256" key="2">
    <source>
        <dbReference type="ARBA" id="ARBA00023015"/>
    </source>
</evidence>
<comment type="caution">
    <text evidence="7">The sequence shown here is derived from an EMBL/GenBank/DDBJ whole genome shotgun (WGS) entry which is preliminary data.</text>
</comment>
<dbReference type="GO" id="GO:0006352">
    <property type="term" value="P:DNA-templated transcription initiation"/>
    <property type="evidence" value="ECO:0007669"/>
    <property type="project" value="InterPro"/>
</dbReference>
<dbReference type="InterPro" id="IPR036388">
    <property type="entry name" value="WH-like_DNA-bd_sf"/>
</dbReference>
<dbReference type="InterPro" id="IPR013324">
    <property type="entry name" value="RNA_pol_sigma_r3/r4-like"/>
</dbReference>